<dbReference type="AlphaFoldDB" id="A0A1Y1UB60"/>
<reference evidence="2 3" key="1">
    <citation type="submission" date="2017-03" db="EMBL/GenBank/DDBJ databases">
        <title>Widespread Adenine N6-methylation of Active Genes in Fungi.</title>
        <authorList>
            <consortium name="DOE Joint Genome Institute"/>
            <person name="Mondo S.J."/>
            <person name="Dannebaum R.O."/>
            <person name="Kuo R.C."/>
            <person name="Louie K.B."/>
            <person name="Bewick A.J."/>
            <person name="Labutti K."/>
            <person name="Haridas S."/>
            <person name="Kuo A."/>
            <person name="Salamov A."/>
            <person name="Ahrendt S.R."/>
            <person name="Lau R."/>
            <person name="Bowen B.P."/>
            <person name="Lipzen A."/>
            <person name="Sullivan W."/>
            <person name="Andreopoulos W.B."/>
            <person name="Clum A."/>
            <person name="Lindquist E."/>
            <person name="Daum C."/>
            <person name="Northen T.R."/>
            <person name="Ramamoorthy G."/>
            <person name="Schmitz R.J."/>
            <person name="Gryganskyi A."/>
            <person name="Culley D."/>
            <person name="Magnuson J."/>
            <person name="James T.Y."/>
            <person name="O'Malley M.A."/>
            <person name="Stajich J.E."/>
            <person name="Spatafora J.W."/>
            <person name="Visel A."/>
            <person name="Grigoriev I.V."/>
        </authorList>
    </citation>
    <scope>NUCLEOTIDE SEQUENCE [LARGE SCALE GENOMIC DNA]</scope>
    <source>
        <strain evidence="2 3">NRRL Y-17943</strain>
    </source>
</reference>
<feature type="transmembrane region" description="Helical" evidence="1">
    <location>
        <begin position="23"/>
        <end position="41"/>
    </location>
</feature>
<dbReference type="RefSeq" id="XP_021869468.1">
    <property type="nucleotide sequence ID" value="XM_022016495.1"/>
</dbReference>
<gene>
    <name evidence="2" type="ORF">BD324DRAFT_632157</name>
</gene>
<dbReference type="GeneID" id="33558304"/>
<protein>
    <submittedName>
        <fullName evidence="2">Uncharacterized protein</fullName>
    </submittedName>
</protein>
<accession>A0A1Y1UB60</accession>
<proteinExistence type="predicted"/>
<organism evidence="2 3">
    <name type="scientific">Kockovaella imperatae</name>
    <dbReference type="NCBI Taxonomy" id="4999"/>
    <lineage>
        <taxon>Eukaryota</taxon>
        <taxon>Fungi</taxon>
        <taxon>Dikarya</taxon>
        <taxon>Basidiomycota</taxon>
        <taxon>Agaricomycotina</taxon>
        <taxon>Tremellomycetes</taxon>
        <taxon>Tremellales</taxon>
        <taxon>Cuniculitremaceae</taxon>
        <taxon>Kockovaella</taxon>
    </lineage>
</organism>
<feature type="non-terminal residue" evidence="2">
    <location>
        <position position="73"/>
    </location>
</feature>
<name>A0A1Y1UB60_9TREE</name>
<comment type="caution">
    <text evidence="2">The sequence shown here is derived from an EMBL/GenBank/DDBJ whole genome shotgun (WGS) entry which is preliminary data.</text>
</comment>
<evidence type="ECO:0000256" key="1">
    <source>
        <dbReference type="SAM" id="Phobius"/>
    </source>
</evidence>
<dbReference type="EMBL" id="NBSH01000011">
    <property type="protein sequence ID" value="ORX35278.1"/>
    <property type="molecule type" value="Genomic_DNA"/>
</dbReference>
<evidence type="ECO:0000313" key="2">
    <source>
        <dbReference type="EMBL" id="ORX35278.1"/>
    </source>
</evidence>
<feature type="transmembrane region" description="Helical" evidence="1">
    <location>
        <begin position="48"/>
        <end position="68"/>
    </location>
</feature>
<dbReference type="InParanoid" id="A0A1Y1UB60"/>
<evidence type="ECO:0000313" key="3">
    <source>
        <dbReference type="Proteomes" id="UP000193218"/>
    </source>
</evidence>
<sequence>MLYSSSSPPRLSLSLTFHKSPNSIYPFPLLWSFSSASFFIRRRRRPPAALPLPCVLLASLCVLTSPLAPPPPF</sequence>
<keyword evidence="1" id="KW-0472">Membrane</keyword>
<keyword evidence="3" id="KW-1185">Reference proteome</keyword>
<keyword evidence="1" id="KW-1133">Transmembrane helix</keyword>
<keyword evidence="1" id="KW-0812">Transmembrane</keyword>
<dbReference type="Proteomes" id="UP000193218">
    <property type="component" value="Unassembled WGS sequence"/>
</dbReference>